<dbReference type="AlphaFoldDB" id="A0AA86WVE1"/>
<keyword evidence="2" id="KW-1185">Reference proteome</keyword>
<accession>A0AA86WVE1</accession>
<evidence type="ECO:0000313" key="1">
    <source>
        <dbReference type="EMBL" id="CDT84748.1"/>
    </source>
</evidence>
<gene>
    <name evidence="1" type="ORF">VCR31J2_1360191</name>
</gene>
<evidence type="ECO:0000313" key="2">
    <source>
        <dbReference type="Proteomes" id="UP000041625"/>
    </source>
</evidence>
<sequence length="62" mass="7339">MVIEVLYFFDSSNKKAPRFLQIKISIDKLFIDSELELSKPKQKLFFLQHSDKADCCVYRPLL</sequence>
<name>A0AA86WVE1_9VIBR</name>
<proteinExistence type="predicted"/>
<organism evidence="1 2">
    <name type="scientific">Vibrio coralliirubri</name>
    <dbReference type="NCBI Taxonomy" id="1516159"/>
    <lineage>
        <taxon>Bacteria</taxon>
        <taxon>Pseudomonadati</taxon>
        <taxon>Pseudomonadota</taxon>
        <taxon>Gammaproteobacteria</taxon>
        <taxon>Vibrionales</taxon>
        <taxon>Vibrionaceae</taxon>
        <taxon>Vibrio</taxon>
    </lineage>
</organism>
<reference evidence="1 2" key="1">
    <citation type="submission" date="2014-06" db="EMBL/GenBank/DDBJ databases">
        <authorList>
            <person name="Le Roux F."/>
        </authorList>
    </citation>
    <scope>NUCLEOTIDE SEQUENCE [LARGE SCALE GENOMIC DNA]</scope>
    <source>
        <strain evidence="1 2">J2-31</strain>
    </source>
</reference>
<protein>
    <submittedName>
        <fullName evidence="1">Uncharacterized protein</fullName>
    </submittedName>
</protein>
<dbReference type="EMBL" id="CCKJ01000042">
    <property type="protein sequence ID" value="CDT84748.1"/>
    <property type="molecule type" value="Genomic_DNA"/>
</dbReference>
<comment type="caution">
    <text evidence="1">The sequence shown here is derived from an EMBL/GenBank/DDBJ whole genome shotgun (WGS) entry which is preliminary data.</text>
</comment>
<dbReference type="Proteomes" id="UP000041625">
    <property type="component" value="Unassembled WGS sequence"/>
</dbReference>